<sequence length="62" mass="7169">MKNMPKAHEPDLQADRDFLIRWRQSSARDTAIMLRASLLRRTNPELVKAVETQVQPILSPLD</sequence>
<name>A0A1U9KCH1_ACEAC</name>
<dbReference type="OrthoDB" id="7220025at2"/>
<evidence type="ECO:0000313" key="2">
    <source>
        <dbReference type="Proteomes" id="UP000188937"/>
    </source>
</evidence>
<reference evidence="1 2" key="1">
    <citation type="submission" date="2016-03" db="EMBL/GenBank/DDBJ databases">
        <title>Acetic acid bacteria sequencing.</title>
        <authorList>
            <person name="Brandt J."/>
            <person name="Jakob F."/>
            <person name="Vogel R.F."/>
        </authorList>
    </citation>
    <scope>NUCLEOTIDE SEQUENCE [LARGE SCALE GENOMIC DNA]</scope>
    <source>
        <strain evidence="1 2">TMW2.1153</strain>
    </source>
</reference>
<organism evidence="1 2">
    <name type="scientific">Acetobacter aceti</name>
    <dbReference type="NCBI Taxonomy" id="435"/>
    <lineage>
        <taxon>Bacteria</taxon>
        <taxon>Pseudomonadati</taxon>
        <taxon>Pseudomonadota</taxon>
        <taxon>Alphaproteobacteria</taxon>
        <taxon>Acetobacterales</taxon>
        <taxon>Acetobacteraceae</taxon>
        <taxon>Acetobacter</taxon>
        <taxon>Acetobacter subgen. Acetobacter</taxon>
    </lineage>
</organism>
<proteinExistence type="predicted"/>
<dbReference type="KEGG" id="aace:A0U92_00645"/>
<gene>
    <name evidence="1" type="ORF">A0U92_00645</name>
</gene>
<dbReference type="EMBL" id="CP014692">
    <property type="protein sequence ID" value="AQS83511.1"/>
    <property type="molecule type" value="Genomic_DNA"/>
</dbReference>
<evidence type="ECO:0000313" key="1">
    <source>
        <dbReference type="EMBL" id="AQS83511.1"/>
    </source>
</evidence>
<dbReference type="Proteomes" id="UP000188937">
    <property type="component" value="Chromosome"/>
</dbReference>
<accession>A0A1U9KCH1</accession>
<dbReference type="AlphaFoldDB" id="A0A1U9KCH1"/>
<keyword evidence="2" id="KW-1185">Reference proteome</keyword>
<protein>
    <submittedName>
        <fullName evidence="1">Uncharacterized protein</fullName>
    </submittedName>
</protein>